<protein>
    <submittedName>
        <fullName evidence="2">Uncharacterized protein</fullName>
    </submittedName>
</protein>
<evidence type="ECO:0000256" key="1">
    <source>
        <dbReference type="SAM" id="MobiDB-lite"/>
    </source>
</evidence>
<dbReference type="EMBL" id="JAIWYP010000022">
    <property type="protein sequence ID" value="KAH3692505.1"/>
    <property type="molecule type" value="Genomic_DNA"/>
</dbReference>
<organism evidence="2 3">
    <name type="scientific">Dreissena polymorpha</name>
    <name type="common">Zebra mussel</name>
    <name type="synonym">Mytilus polymorpha</name>
    <dbReference type="NCBI Taxonomy" id="45954"/>
    <lineage>
        <taxon>Eukaryota</taxon>
        <taxon>Metazoa</taxon>
        <taxon>Spiralia</taxon>
        <taxon>Lophotrochozoa</taxon>
        <taxon>Mollusca</taxon>
        <taxon>Bivalvia</taxon>
        <taxon>Autobranchia</taxon>
        <taxon>Heteroconchia</taxon>
        <taxon>Euheterodonta</taxon>
        <taxon>Imparidentia</taxon>
        <taxon>Neoheterodontei</taxon>
        <taxon>Myida</taxon>
        <taxon>Dreissenoidea</taxon>
        <taxon>Dreissenidae</taxon>
        <taxon>Dreissena</taxon>
    </lineage>
</organism>
<dbReference type="Proteomes" id="UP000828390">
    <property type="component" value="Unassembled WGS sequence"/>
</dbReference>
<accession>A0A9D3Y671</accession>
<reference evidence="2" key="1">
    <citation type="journal article" date="2019" name="bioRxiv">
        <title>The Genome of the Zebra Mussel, Dreissena polymorpha: A Resource for Invasive Species Research.</title>
        <authorList>
            <person name="McCartney M.A."/>
            <person name="Auch B."/>
            <person name="Kono T."/>
            <person name="Mallez S."/>
            <person name="Zhang Y."/>
            <person name="Obille A."/>
            <person name="Becker A."/>
            <person name="Abrahante J.E."/>
            <person name="Garbe J."/>
            <person name="Badalamenti J.P."/>
            <person name="Herman A."/>
            <person name="Mangelson H."/>
            <person name="Liachko I."/>
            <person name="Sullivan S."/>
            <person name="Sone E.D."/>
            <person name="Koren S."/>
            <person name="Silverstein K.A.T."/>
            <person name="Beckman K.B."/>
            <person name="Gohl D.M."/>
        </authorList>
    </citation>
    <scope>NUCLEOTIDE SEQUENCE</scope>
    <source>
        <strain evidence="2">Duluth1</strain>
        <tissue evidence="2">Whole animal</tissue>
    </source>
</reference>
<comment type="caution">
    <text evidence="2">The sequence shown here is derived from an EMBL/GenBank/DDBJ whole genome shotgun (WGS) entry which is preliminary data.</text>
</comment>
<evidence type="ECO:0000313" key="2">
    <source>
        <dbReference type="EMBL" id="KAH3692505.1"/>
    </source>
</evidence>
<proteinExistence type="predicted"/>
<name>A0A9D3Y671_DREPO</name>
<reference evidence="2" key="2">
    <citation type="submission" date="2020-11" db="EMBL/GenBank/DDBJ databases">
        <authorList>
            <person name="McCartney M.A."/>
            <person name="Auch B."/>
            <person name="Kono T."/>
            <person name="Mallez S."/>
            <person name="Becker A."/>
            <person name="Gohl D.M."/>
            <person name="Silverstein K.A.T."/>
            <person name="Koren S."/>
            <person name="Bechman K.B."/>
            <person name="Herman A."/>
            <person name="Abrahante J.E."/>
            <person name="Garbe J."/>
        </authorList>
    </citation>
    <scope>NUCLEOTIDE SEQUENCE</scope>
    <source>
        <strain evidence="2">Duluth1</strain>
        <tissue evidence="2">Whole animal</tissue>
    </source>
</reference>
<feature type="region of interest" description="Disordered" evidence="1">
    <location>
        <begin position="1"/>
        <end position="23"/>
    </location>
</feature>
<evidence type="ECO:0000313" key="3">
    <source>
        <dbReference type="Proteomes" id="UP000828390"/>
    </source>
</evidence>
<dbReference type="AlphaFoldDB" id="A0A9D3Y671"/>
<sequence>MSTDASRPPTDHSSRKSSKLPRLWSHDVGQSTAVVVVAIFRKITTSAINIRR</sequence>
<keyword evidence="3" id="KW-1185">Reference proteome</keyword>
<gene>
    <name evidence="2" type="ORF">DPMN_194346</name>
</gene>